<dbReference type="Proteomes" id="UP000785679">
    <property type="component" value="Unassembled WGS sequence"/>
</dbReference>
<feature type="region of interest" description="Disordered" evidence="1">
    <location>
        <begin position="124"/>
        <end position="158"/>
    </location>
</feature>
<evidence type="ECO:0000313" key="3">
    <source>
        <dbReference type="EMBL" id="TNV78986.1"/>
    </source>
</evidence>
<proteinExistence type="predicted"/>
<feature type="compositionally biased region" description="Basic and acidic residues" evidence="1">
    <location>
        <begin position="265"/>
        <end position="284"/>
    </location>
</feature>
<comment type="caution">
    <text evidence="3">The sequence shown here is derived from an EMBL/GenBank/DDBJ whole genome shotgun (WGS) entry which is preliminary data.</text>
</comment>
<keyword evidence="2" id="KW-0812">Transmembrane</keyword>
<feature type="compositionally biased region" description="Polar residues" evidence="1">
    <location>
        <begin position="124"/>
        <end position="135"/>
    </location>
</feature>
<keyword evidence="2" id="KW-1133">Transmembrane helix</keyword>
<gene>
    <name evidence="3" type="ORF">FGO68_gene3025</name>
</gene>
<feature type="compositionally biased region" description="Basic and acidic residues" evidence="1">
    <location>
        <begin position="233"/>
        <end position="251"/>
    </location>
</feature>
<evidence type="ECO:0000256" key="1">
    <source>
        <dbReference type="SAM" id="MobiDB-lite"/>
    </source>
</evidence>
<dbReference type="AlphaFoldDB" id="A0A8J8NRS3"/>
<name>A0A8J8NRS3_HALGN</name>
<feature type="transmembrane region" description="Helical" evidence="2">
    <location>
        <begin position="89"/>
        <end position="113"/>
    </location>
</feature>
<evidence type="ECO:0000313" key="4">
    <source>
        <dbReference type="Proteomes" id="UP000785679"/>
    </source>
</evidence>
<organism evidence="3 4">
    <name type="scientific">Halteria grandinella</name>
    <dbReference type="NCBI Taxonomy" id="5974"/>
    <lineage>
        <taxon>Eukaryota</taxon>
        <taxon>Sar</taxon>
        <taxon>Alveolata</taxon>
        <taxon>Ciliophora</taxon>
        <taxon>Intramacronucleata</taxon>
        <taxon>Spirotrichea</taxon>
        <taxon>Stichotrichia</taxon>
        <taxon>Sporadotrichida</taxon>
        <taxon>Halteriidae</taxon>
        <taxon>Halteria</taxon>
    </lineage>
</organism>
<reference evidence="3" key="1">
    <citation type="submission" date="2019-06" db="EMBL/GenBank/DDBJ databases">
        <authorList>
            <person name="Zheng W."/>
        </authorList>
    </citation>
    <scope>NUCLEOTIDE SEQUENCE</scope>
    <source>
        <strain evidence="3">QDHG01</strain>
    </source>
</reference>
<keyword evidence="2" id="KW-0472">Membrane</keyword>
<dbReference type="EMBL" id="RRYP01009555">
    <property type="protein sequence ID" value="TNV78986.1"/>
    <property type="molecule type" value="Genomic_DNA"/>
</dbReference>
<feature type="transmembrane region" description="Helical" evidence="2">
    <location>
        <begin position="6"/>
        <end position="28"/>
    </location>
</feature>
<keyword evidence="4" id="KW-1185">Reference proteome</keyword>
<evidence type="ECO:0000256" key="2">
    <source>
        <dbReference type="SAM" id="Phobius"/>
    </source>
</evidence>
<feature type="transmembrane region" description="Helical" evidence="2">
    <location>
        <begin position="49"/>
        <end position="69"/>
    </location>
</feature>
<accession>A0A8J8NRS3</accession>
<protein>
    <submittedName>
        <fullName evidence="3">Uncharacterized protein</fullName>
    </submittedName>
</protein>
<sequence>MTLRFSGELITLIFAVIGILITVQIKRIPRTTKFERSILLKQKKAVKRLWIVIGTFILVSLSLCFYDFISFQSQNCRVVIPDSQVLNDILWYVMRALGYQMWAIPILFVFWPVKVNHQSNQRYTESTIQQESTTGLGDGKATKPGNKGGNRQNHESFLNPLFDESSSASVMRSTVIKKDTSFKIPQQYNNDMQKSKSTADGAGFNDTSLRGIINVTNQQQSPHLVIKGRKRGRESVSDLRRGSNELKESKPARFVSGSSSINNDRFIDRQETHSRLSSDNSDKL</sequence>
<feature type="region of interest" description="Disordered" evidence="1">
    <location>
        <begin position="227"/>
        <end position="284"/>
    </location>
</feature>